<name>A0A8X6IZG9_9ARAC</name>
<dbReference type="AlphaFoldDB" id="A0A8X6IZG9"/>
<reference evidence="1" key="1">
    <citation type="submission" date="2020-08" db="EMBL/GenBank/DDBJ databases">
        <title>Multicomponent nature underlies the extraordinary mechanical properties of spider dragline silk.</title>
        <authorList>
            <person name="Kono N."/>
            <person name="Nakamura H."/>
            <person name="Mori M."/>
            <person name="Yoshida Y."/>
            <person name="Ohtoshi R."/>
            <person name="Malay A.D."/>
            <person name="Moran D.A.P."/>
            <person name="Tomita M."/>
            <person name="Numata K."/>
            <person name="Arakawa K."/>
        </authorList>
    </citation>
    <scope>NUCLEOTIDE SEQUENCE</scope>
</reference>
<comment type="caution">
    <text evidence="1">The sequence shown here is derived from an EMBL/GenBank/DDBJ whole genome shotgun (WGS) entry which is preliminary data.</text>
</comment>
<organism evidence="1 2">
    <name type="scientific">Trichonephila inaurata madagascariensis</name>
    <dbReference type="NCBI Taxonomy" id="2747483"/>
    <lineage>
        <taxon>Eukaryota</taxon>
        <taxon>Metazoa</taxon>
        <taxon>Ecdysozoa</taxon>
        <taxon>Arthropoda</taxon>
        <taxon>Chelicerata</taxon>
        <taxon>Arachnida</taxon>
        <taxon>Araneae</taxon>
        <taxon>Araneomorphae</taxon>
        <taxon>Entelegynae</taxon>
        <taxon>Araneoidea</taxon>
        <taxon>Nephilidae</taxon>
        <taxon>Trichonephila</taxon>
        <taxon>Trichonephila inaurata</taxon>
    </lineage>
</organism>
<evidence type="ECO:0000313" key="1">
    <source>
        <dbReference type="EMBL" id="GFS65227.1"/>
    </source>
</evidence>
<dbReference type="EMBL" id="BMAV01028120">
    <property type="protein sequence ID" value="GFS65227.1"/>
    <property type="molecule type" value="Genomic_DNA"/>
</dbReference>
<proteinExistence type="predicted"/>
<sequence>MWFKILLPNQHYTIAAMVGKDGKIYFRLVDVGALLGRFRVYKFTKRFNIFLIKGKNVFLVHKPYPVMTQKLMLVTPDMVFNILNAELTSLATSFATSLNAGLALVENPGNLLVESYKLSPILHVQDSPVPRSVLMRKWVEEFIEKVQDMRRMQS</sequence>
<keyword evidence="2" id="KW-1185">Reference proteome</keyword>
<gene>
    <name evidence="1" type="primary">NCL1_27094</name>
    <name evidence="1" type="ORF">TNIN_264851</name>
</gene>
<protein>
    <submittedName>
        <fullName evidence="1">Uncharacterized protein</fullName>
    </submittedName>
</protein>
<dbReference type="Proteomes" id="UP000886998">
    <property type="component" value="Unassembled WGS sequence"/>
</dbReference>
<evidence type="ECO:0000313" key="2">
    <source>
        <dbReference type="Proteomes" id="UP000886998"/>
    </source>
</evidence>
<accession>A0A8X6IZG9</accession>
<dbReference type="OrthoDB" id="6455443at2759"/>